<dbReference type="GO" id="GO:0019166">
    <property type="term" value="F:trans-2-enoyl-CoA reductase (NADPH) activity"/>
    <property type="evidence" value="ECO:0007669"/>
    <property type="project" value="UniProtKB-EC"/>
</dbReference>
<dbReference type="eggNOG" id="KOG0725">
    <property type="taxonomic scope" value="Eukaryota"/>
</dbReference>
<evidence type="ECO:0000256" key="1">
    <source>
        <dbReference type="ARBA" id="ARBA00004275"/>
    </source>
</evidence>
<keyword evidence="3" id="KW-0444">Lipid biosynthesis</keyword>
<dbReference type="GO" id="GO:0005777">
    <property type="term" value="C:peroxisome"/>
    <property type="evidence" value="ECO:0007669"/>
    <property type="project" value="UniProtKB-SubCell"/>
</dbReference>
<keyword evidence="5" id="KW-0276">Fatty acid metabolism</keyword>
<evidence type="ECO:0000256" key="16">
    <source>
        <dbReference type="ARBA" id="ARBA00048686"/>
    </source>
</evidence>
<comment type="catalytic activity">
    <reaction evidence="16">
        <text>(2E)-tetradecenoyl-CoA + NADPH + H(+) = tetradecanoyl-CoA + NADP(+)</text>
        <dbReference type="Rhea" id="RHEA:44968"/>
        <dbReference type="ChEBI" id="CHEBI:15378"/>
        <dbReference type="ChEBI" id="CHEBI:57385"/>
        <dbReference type="ChEBI" id="CHEBI:57783"/>
        <dbReference type="ChEBI" id="CHEBI:58349"/>
        <dbReference type="ChEBI" id="CHEBI:61405"/>
    </reaction>
    <physiologicalReaction direction="left-to-right" evidence="16">
        <dbReference type="Rhea" id="RHEA:44969"/>
    </physiologicalReaction>
</comment>
<dbReference type="GO" id="GO:0033306">
    <property type="term" value="P:phytol metabolic process"/>
    <property type="evidence" value="ECO:0007669"/>
    <property type="project" value="TreeGrafter"/>
</dbReference>
<dbReference type="HOGENOM" id="CLU_010194_1_2_1"/>
<comment type="subunit">
    <text evidence="12">Interacts with PEX5, probably required to target it into peroxisomes.</text>
</comment>
<reference evidence="21" key="3">
    <citation type="submission" date="2015-02" db="UniProtKB">
        <authorList>
            <consortium name="EnsemblProtists"/>
        </authorList>
    </citation>
    <scope>IDENTIFICATION</scope>
    <source>
        <strain evidence="21">DAOM BR144</strain>
    </source>
</reference>
<dbReference type="EMBL" id="GL376631">
    <property type="status" value="NOT_ANNOTATED_CDS"/>
    <property type="molecule type" value="Genomic_DNA"/>
</dbReference>
<keyword evidence="6" id="KW-0521">NADP</keyword>
<comment type="catalytic activity">
    <reaction evidence="19">
        <text>(2E)-decenoyl-CoA + NADPH + H(+) = decanoyl-CoA + NADP(+)</text>
        <dbReference type="Rhea" id="RHEA:44960"/>
        <dbReference type="ChEBI" id="CHEBI:15378"/>
        <dbReference type="ChEBI" id="CHEBI:57783"/>
        <dbReference type="ChEBI" id="CHEBI:58349"/>
        <dbReference type="ChEBI" id="CHEBI:61406"/>
        <dbReference type="ChEBI" id="CHEBI:61430"/>
    </reaction>
    <physiologicalReaction direction="left-to-right" evidence="19">
        <dbReference type="Rhea" id="RHEA:44961"/>
    </physiologicalReaction>
</comment>
<dbReference type="AlphaFoldDB" id="K3WID6"/>
<keyword evidence="7" id="KW-0560">Oxidoreductase</keyword>
<dbReference type="PRINTS" id="PR00080">
    <property type="entry name" value="SDRFAMILY"/>
</dbReference>
<comment type="catalytic activity">
    <reaction evidence="15">
        <text>(2E)-dodecenoyl-CoA + NADPH + H(+) = dodecanoyl-CoA + NADP(+)</text>
        <dbReference type="Rhea" id="RHEA:44964"/>
        <dbReference type="ChEBI" id="CHEBI:15378"/>
        <dbReference type="ChEBI" id="CHEBI:57330"/>
        <dbReference type="ChEBI" id="CHEBI:57375"/>
        <dbReference type="ChEBI" id="CHEBI:57783"/>
        <dbReference type="ChEBI" id="CHEBI:58349"/>
    </reaction>
    <physiologicalReaction direction="left-to-right" evidence="15">
        <dbReference type="Rhea" id="RHEA:44965"/>
    </physiologicalReaction>
</comment>
<evidence type="ECO:0000256" key="5">
    <source>
        <dbReference type="ARBA" id="ARBA00022832"/>
    </source>
</evidence>
<reference evidence="22" key="2">
    <citation type="submission" date="2010-04" db="EMBL/GenBank/DDBJ databases">
        <authorList>
            <person name="Buell R."/>
            <person name="Hamilton J."/>
            <person name="Hostetler J."/>
        </authorList>
    </citation>
    <scope>NUCLEOTIDE SEQUENCE [LARGE SCALE GENOMIC DNA]</scope>
    <source>
        <strain evidence="22">DAOM:BR144</strain>
    </source>
</reference>
<dbReference type="EnsemblProtists" id="PYU1_T004728">
    <property type="protein sequence ID" value="PYU1_T004728"/>
    <property type="gene ID" value="PYU1_G004717"/>
</dbReference>
<dbReference type="OMA" id="TETAACE"/>
<evidence type="ECO:0000256" key="3">
    <source>
        <dbReference type="ARBA" id="ARBA00022516"/>
    </source>
</evidence>
<dbReference type="InterPro" id="IPR052388">
    <property type="entry name" value="Peroxisomal_t2-enoyl-CoA_red"/>
</dbReference>
<comment type="subcellular location">
    <subcellularLocation>
        <location evidence="1">Peroxisome</location>
    </subcellularLocation>
</comment>
<dbReference type="VEuPathDB" id="FungiDB:PYU1_G004717"/>
<dbReference type="PRINTS" id="PR00081">
    <property type="entry name" value="GDHRDH"/>
</dbReference>
<sequence>MSKLIREPSAISIYRPGLFNGKVAIVTGGGTGIGKSIAHELALLGATVVIAARNAERLKAAADAIRAELGSANRPDSIYTIVCDIRSEEQVNNLVDETLAKFKRIDFLINNAGGQFRALVADIKLKGWEAVMRTNLTGTFLVTKKAYHAYMKEHGGNIVNIILVMENGYPMMGHSAAARAGIQNLTKSLAVEWASSGITINCVAPGIILSSGADNYEGGAAIFVETAERVTTAKRVGTVEEVSAGVIYYLTPAAQYTTGTTLHVDGGWHLLGPVIDVPLHKKNPTYGTGASKL</sequence>
<evidence type="ECO:0000256" key="7">
    <source>
        <dbReference type="ARBA" id="ARBA00023002"/>
    </source>
</evidence>
<keyword evidence="8" id="KW-0443">Lipid metabolism</keyword>
<dbReference type="GO" id="GO:0006633">
    <property type="term" value="P:fatty acid biosynthetic process"/>
    <property type="evidence" value="ECO:0007669"/>
    <property type="project" value="UniProtKB-KW"/>
</dbReference>
<dbReference type="InterPro" id="IPR002347">
    <property type="entry name" value="SDR_fam"/>
</dbReference>
<dbReference type="EC" id="1.3.1.38" evidence="13"/>
<evidence type="ECO:0000256" key="18">
    <source>
        <dbReference type="ARBA" id="ARBA00049251"/>
    </source>
</evidence>
<keyword evidence="22" id="KW-1185">Reference proteome</keyword>
<keyword evidence="10" id="KW-0275">Fatty acid biosynthesis</keyword>
<evidence type="ECO:0000256" key="14">
    <source>
        <dbReference type="ARBA" id="ARBA00041063"/>
    </source>
</evidence>
<comment type="catalytic activity">
    <reaction evidence="18">
        <text>a (2E)-enoyl-CoA + NADPH + H(+) = a 2,3-saturated acyl-CoA + NADP(+)</text>
        <dbReference type="Rhea" id="RHEA:33763"/>
        <dbReference type="ChEBI" id="CHEBI:15378"/>
        <dbReference type="ChEBI" id="CHEBI:57783"/>
        <dbReference type="ChEBI" id="CHEBI:58349"/>
        <dbReference type="ChEBI" id="CHEBI:58856"/>
        <dbReference type="ChEBI" id="CHEBI:65111"/>
        <dbReference type="EC" id="1.3.1.38"/>
    </reaction>
    <physiologicalReaction direction="left-to-right" evidence="18">
        <dbReference type="Rhea" id="RHEA:33764"/>
    </physiologicalReaction>
</comment>
<dbReference type="InterPro" id="IPR036291">
    <property type="entry name" value="NAD(P)-bd_dom_sf"/>
</dbReference>
<keyword evidence="9" id="KW-0576">Peroxisome</keyword>
<dbReference type="Gene3D" id="3.40.50.720">
    <property type="entry name" value="NAD(P)-binding Rossmann-like Domain"/>
    <property type="match status" value="1"/>
</dbReference>
<reference evidence="22" key="1">
    <citation type="journal article" date="2010" name="Genome Biol.">
        <title>Genome sequence of the necrotrophic plant pathogen Pythium ultimum reveals original pathogenicity mechanisms and effector repertoire.</title>
        <authorList>
            <person name="Levesque C.A."/>
            <person name="Brouwer H."/>
            <person name="Cano L."/>
            <person name="Hamilton J.P."/>
            <person name="Holt C."/>
            <person name="Huitema E."/>
            <person name="Raffaele S."/>
            <person name="Robideau G.P."/>
            <person name="Thines M."/>
            <person name="Win J."/>
            <person name="Zerillo M.M."/>
            <person name="Beakes G.W."/>
            <person name="Boore J.L."/>
            <person name="Busam D."/>
            <person name="Dumas B."/>
            <person name="Ferriera S."/>
            <person name="Fuerstenberg S.I."/>
            <person name="Gachon C.M."/>
            <person name="Gaulin E."/>
            <person name="Govers F."/>
            <person name="Grenville-Briggs L."/>
            <person name="Horner N."/>
            <person name="Hostetler J."/>
            <person name="Jiang R.H."/>
            <person name="Johnson J."/>
            <person name="Krajaejun T."/>
            <person name="Lin H."/>
            <person name="Meijer H.J."/>
            <person name="Moore B."/>
            <person name="Morris P."/>
            <person name="Phuntmart V."/>
            <person name="Puiu D."/>
            <person name="Shetty J."/>
            <person name="Stajich J.E."/>
            <person name="Tripathy S."/>
            <person name="Wawra S."/>
            <person name="van West P."/>
            <person name="Whitty B.R."/>
            <person name="Coutinho P.M."/>
            <person name="Henrissat B."/>
            <person name="Martin F."/>
            <person name="Thomas P.D."/>
            <person name="Tyler B.M."/>
            <person name="De Vries R.P."/>
            <person name="Kamoun S."/>
            <person name="Yandell M."/>
            <person name="Tisserat N."/>
            <person name="Buell C.R."/>
        </authorList>
    </citation>
    <scope>NUCLEOTIDE SEQUENCE</scope>
    <source>
        <strain evidence="22">DAOM:BR144</strain>
    </source>
</reference>
<comment type="catalytic activity">
    <reaction evidence="17">
        <text>(2E)-hexenoyl-CoA + NADPH + H(+) = hexanoyl-CoA + NADP(+)</text>
        <dbReference type="Rhea" id="RHEA:44956"/>
        <dbReference type="ChEBI" id="CHEBI:15378"/>
        <dbReference type="ChEBI" id="CHEBI:57783"/>
        <dbReference type="ChEBI" id="CHEBI:58349"/>
        <dbReference type="ChEBI" id="CHEBI:62077"/>
        <dbReference type="ChEBI" id="CHEBI:62620"/>
    </reaction>
    <physiologicalReaction direction="left-to-right" evidence="17">
        <dbReference type="Rhea" id="RHEA:44957"/>
    </physiologicalReaction>
</comment>
<evidence type="ECO:0000256" key="20">
    <source>
        <dbReference type="ARBA" id="ARBA00049559"/>
    </source>
</evidence>
<evidence type="ECO:0000256" key="10">
    <source>
        <dbReference type="ARBA" id="ARBA00023160"/>
    </source>
</evidence>
<evidence type="ECO:0000256" key="15">
    <source>
        <dbReference type="ARBA" id="ARBA00047570"/>
    </source>
</evidence>
<evidence type="ECO:0000256" key="12">
    <source>
        <dbReference type="ARBA" id="ARBA00038622"/>
    </source>
</evidence>
<organism evidence="21 22">
    <name type="scientific">Globisporangium ultimum (strain ATCC 200006 / CBS 805.95 / DAOM BR144)</name>
    <name type="common">Pythium ultimum</name>
    <dbReference type="NCBI Taxonomy" id="431595"/>
    <lineage>
        <taxon>Eukaryota</taxon>
        <taxon>Sar</taxon>
        <taxon>Stramenopiles</taxon>
        <taxon>Oomycota</taxon>
        <taxon>Peronosporomycetes</taxon>
        <taxon>Pythiales</taxon>
        <taxon>Pythiaceae</taxon>
        <taxon>Globisporangium</taxon>
    </lineage>
</organism>
<comment type="pathway">
    <text evidence="2">Lipid metabolism.</text>
</comment>
<protein>
    <recommendedName>
        <fullName evidence="14">Peroxisomal trans-2-enoyl-CoA reductase</fullName>
        <ecNumber evidence="13">1.3.1.38</ecNumber>
    </recommendedName>
</protein>
<proteinExistence type="predicted"/>
<dbReference type="Proteomes" id="UP000019132">
    <property type="component" value="Unassembled WGS sequence"/>
</dbReference>
<dbReference type="PANTHER" id="PTHR24317">
    <property type="entry name" value="PEROXISOMAL TRANS-2-ENOYL-COA REDUCTASE"/>
    <property type="match status" value="1"/>
</dbReference>
<dbReference type="SUPFAM" id="SSF51735">
    <property type="entry name" value="NAD(P)-binding Rossmann-fold domains"/>
    <property type="match status" value="1"/>
</dbReference>
<name>K3WID6_GLOUD</name>
<evidence type="ECO:0000256" key="9">
    <source>
        <dbReference type="ARBA" id="ARBA00023140"/>
    </source>
</evidence>
<dbReference type="STRING" id="431595.K3WID6"/>
<evidence type="ECO:0000256" key="2">
    <source>
        <dbReference type="ARBA" id="ARBA00005189"/>
    </source>
</evidence>
<dbReference type="FunFam" id="3.40.50.720:FF:000084">
    <property type="entry name" value="Short-chain dehydrogenase reductase"/>
    <property type="match status" value="1"/>
</dbReference>
<evidence type="ECO:0000256" key="13">
    <source>
        <dbReference type="ARBA" id="ARBA00038849"/>
    </source>
</evidence>
<comment type="function">
    <text evidence="11">Participates in chain elongation of fatty acids. Catalyzes the reduction of trans-2-enoyl-CoAs of varying chain lengths from 6:1 to 16:1, having maximum activity with 10:1 CoA. Has no 2,4-dienoyl-CoA reductase activity.</text>
</comment>
<evidence type="ECO:0000256" key="8">
    <source>
        <dbReference type="ARBA" id="ARBA00023098"/>
    </source>
</evidence>
<keyword evidence="4" id="KW-0597">Phosphoprotein</keyword>
<evidence type="ECO:0000313" key="21">
    <source>
        <dbReference type="EnsemblProtists" id="PYU1_T004728"/>
    </source>
</evidence>
<evidence type="ECO:0000256" key="11">
    <source>
        <dbReference type="ARBA" id="ARBA00037124"/>
    </source>
</evidence>
<evidence type="ECO:0000256" key="19">
    <source>
        <dbReference type="ARBA" id="ARBA00049386"/>
    </source>
</evidence>
<accession>K3WID6</accession>
<dbReference type="Pfam" id="PF13561">
    <property type="entry name" value="adh_short_C2"/>
    <property type="match status" value="1"/>
</dbReference>
<evidence type="ECO:0000256" key="4">
    <source>
        <dbReference type="ARBA" id="ARBA00022553"/>
    </source>
</evidence>
<evidence type="ECO:0000256" key="17">
    <source>
        <dbReference type="ARBA" id="ARBA00049108"/>
    </source>
</evidence>
<evidence type="ECO:0000256" key="6">
    <source>
        <dbReference type="ARBA" id="ARBA00022857"/>
    </source>
</evidence>
<dbReference type="PANTHER" id="PTHR24317:SF7">
    <property type="entry name" value="PEROXISOMAL TRANS-2-ENOYL-COA REDUCTASE"/>
    <property type="match status" value="1"/>
</dbReference>
<evidence type="ECO:0000313" key="22">
    <source>
        <dbReference type="Proteomes" id="UP000019132"/>
    </source>
</evidence>
<dbReference type="InParanoid" id="K3WID6"/>
<comment type="catalytic activity">
    <reaction evidence="20">
        <text>(2E)-octenoyl-CoA + NADPH + H(+) = octanoyl-CoA + NADP(+)</text>
        <dbReference type="Rhea" id="RHEA:44952"/>
        <dbReference type="ChEBI" id="CHEBI:15378"/>
        <dbReference type="ChEBI" id="CHEBI:57386"/>
        <dbReference type="ChEBI" id="CHEBI:57783"/>
        <dbReference type="ChEBI" id="CHEBI:58349"/>
        <dbReference type="ChEBI" id="CHEBI:62242"/>
    </reaction>
    <physiologicalReaction direction="left-to-right" evidence="20">
        <dbReference type="Rhea" id="RHEA:44953"/>
    </physiologicalReaction>
</comment>